<dbReference type="Proteomes" id="UP001571581">
    <property type="component" value="Unassembled WGS sequence"/>
</dbReference>
<evidence type="ECO:0000313" key="1">
    <source>
        <dbReference type="EMBL" id="MFA3798826.1"/>
    </source>
</evidence>
<name>A0ABV4S3U6_9FUSO</name>
<dbReference type="RefSeq" id="WP_372582250.1">
    <property type="nucleotide sequence ID" value="NZ_JBGORW010000001.1"/>
</dbReference>
<reference evidence="1 2" key="1">
    <citation type="submission" date="2024-07" db="EMBL/GenBank/DDBJ databases">
        <authorList>
            <person name="Li X.-J."/>
            <person name="Wang X."/>
        </authorList>
    </citation>
    <scope>NUCLEOTIDE SEQUENCE [LARGE SCALE GENOMIC DNA]</scope>
    <source>
        <strain evidence="1 2">DSM 23441</strain>
    </source>
</reference>
<organism evidence="1 2">
    <name type="scientific">Leptotrichia hongkongensis</name>
    <dbReference type="NCBI Taxonomy" id="554406"/>
    <lineage>
        <taxon>Bacteria</taxon>
        <taxon>Fusobacteriati</taxon>
        <taxon>Fusobacteriota</taxon>
        <taxon>Fusobacteriia</taxon>
        <taxon>Fusobacteriales</taxon>
        <taxon>Leptotrichiaceae</taxon>
        <taxon>Leptotrichia</taxon>
    </lineage>
</organism>
<accession>A0ABV4S3U6</accession>
<proteinExistence type="predicted"/>
<evidence type="ECO:0000313" key="2">
    <source>
        <dbReference type="Proteomes" id="UP001571581"/>
    </source>
</evidence>
<comment type="caution">
    <text evidence="1">The sequence shown here is derived from an EMBL/GenBank/DDBJ whole genome shotgun (WGS) entry which is preliminary data.</text>
</comment>
<keyword evidence="2" id="KW-1185">Reference proteome</keyword>
<sequence length="48" mass="5960">MFLFNSSDYWNDEEKMIVFREINTKISKLTSKIREISTEIFRYDIYPF</sequence>
<gene>
    <name evidence="1" type="ORF">ACEG17_01285</name>
</gene>
<dbReference type="EMBL" id="JBGORW010000001">
    <property type="protein sequence ID" value="MFA3798826.1"/>
    <property type="molecule type" value="Genomic_DNA"/>
</dbReference>
<protein>
    <submittedName>
        <fullName evidence="1">Uncharacterized protein</fullName>
    </submittedName>
</protein>